<sequence length="90" mass="9496">MTVEEEGHPGARLRGTGLGGGRRRGDADAALTLITCKADEETVRAAEEVGSVPGRSTDVPDHETMIRLPAHMLQFNPRPDSEDNGGNSGT</sequence>
<protein>
    <submittedName>
        <fullName evidence="2">Uncharacterized protein</fullName>
    </submittedName>
</protein>
<name>A0A7J0C469_9ACTN</name>
<gene>
    <name evidence="2" type="ORF">Sfulv_21020</name>
</gene>
<comment type="caution">
    <text evidence="2">The sequence shown here is derived from an EMBL/GenBank/DDBJ whole genome shotgun (WGS) entry which is preliminary data.</text>
</comment>
<dbReference type="EMBL" id="BLWC01000001">
    <property type="protein sequence ID" value="GFM97291.1"/>
    <property type="molecule type" value="Genomic_DNA"/>
</dbReference>
<proteinExistence type="predicted"/>
<evidence type="ECO:0000313" key="3">
    <source>
        <dbReference type="Proteomes" id="UP000498980"/>
    </source>
</evidence>
<reference evidence="2 3" key="1">
    <citation type="submission" date="2020-05" db="EMBL/GenBank/DDBJ databases">
        <title>Whole genome shotgun sequence of Streptomyces fulvorobeus NBRC 15897.</title>
        <authorList>
            <person name="Komaki H."/>
            <person name="Tamura T."/>
        </authorList>
    </citation>
    <scope>NUCLEOTIDE SEQUENCE [LARGE SCALE GENOMIC DNA]</scope>
    <source>
        <strain evidence="2 3">NBRC 15897</strain>
    </source>
</reference>
<keyword evidence="3" id="KW-1185">Reference proteome</keyword>
<dbReference type="Proteomes" id="UP000498980">
    <property type="component" value="Unassembled WGS sequence"/>
</dbReference>
<accession>A0A7J0C469</accession>
<organism evidence="2 3">
    <name type="scientific">Streptomyces fulvorobeus</name>
    <dbReference type="NCBI Taxonomy" id="284028"/>
    <lineage>
        <taxon>Bacteria</taxon>
        <taxon>Bacillati</taxon>
        <taxon>Actinomycetota</taxon>
        <taxon>Actinomycetes</taxon>
        <taxon>Kitasatosporales</taxon>
        <taxon>Streptomycetaceae</taxon>
        <taxon>Streptomyces</taxon>
    </lineage>
</organism>
<evidence type="ECO:0000313" key="2">
    <source>
        <dbReference type="EMBL" id="GFM97291.1"/>
    </source>
</evidence>
<feature type="region of interest" description="Disordered" evidence="1">
    <location>
        <begin position="1"/>
        <end position="24"/>
    </location>
</feature>
<evidence type="ECO:0000256" key="1">
    <source>
        <dbReference type="SAM" id="MobiDB-lite"/>
    </source>
</evidence>
<dbReference type="AlphaFoldDB" id="A0A7J0C469"/>